<dbReference type="AlphaFoldDB" id="A0A2R6P9A3"/>
<comment type="subcellular location">
    <subcellularLocation>
        <location evidence="1">Membrane</location>
        <topology evidence="1">Multi-pass membrane protein</topology>
    </subcellularLocation>
</comment>
<dbReference type="Gene3D" id="1.20.1250.20">
    <property type="entry name" value="MFS general substrate transporter like domains"/>
    <property type="match status" value="1"/>
</dbReference>
<evidence type="ECO:0000256" key="5">
    <source>
        <dbReference type="SAM" id="Phobius"/>
    </source>
</evidence>
<feature type="transmembrane region" description="Helical" evidence="5">
    <location>
        <begin position="64"/>
        <end position="81"/>
    </location>
</feature>
<keyword evidence="7" id="KW-1185">Reference proteome</keyword>
<feature type="transmembrane region" description="Helical" evidence="5">
    <location>
        <begin position="195"/>
        <end position="213"/>
    </location>
</feature>
<evidence type="ECO:0008006" key="8">
    <source>
        <dbReference type="Google" id="ProtNLM"/>
    </source>
</evidence>
<keyword evidence="3 5" id="KW-1133">Transmembrane helix</keyword>
<dbReference type="EMBL" id="MLYV02000514">
    <property type="protein sequence ID" value="PSR87343.1"/>
    <property type="molecule type" value="Genomic_DNA"/>
</dbReference>
<dbReference type="InterPro" id="IPR036259">
    <property type="entry name" value="MFS_trans_sf"/>
</dbReference>
<evidence type="ECO:0000256" key="3">
    <source>
        <dbReference type="ARBA" id="ARBA00022989"/>
    </source>
</evidence>
<keyword evidence="4 5" id="KW-0472">Membrane</keyword>
<accession>A0A2R6P9A3</accession>
<reference evidence="6 7" key="1">
    <citation type="submission" date="2018-02" db="EMBL/GenBank/DDBJ databases">
        <title>Genome sequence of the basidiomycete white-rot fungus Phlebia centrifuga.</title>
        <authorList>
            <person name="Granchi Z."/>
            <person name="Peng M."/>
            <person name="de Vries R.P."/>
            <person name="Hilden K."/>
            <person name="Makela M.R."/>
            <person name="Grigoriev I."/>
            <person name="Riley R."/>
        </authorList>
    </citation>
    <scope>NUCLEOTIDE SEQUENCE [LARGE SCALE GENOMIC DNA]</scope>
    <source>
        <strain evidence="6 7">FBCC195</strain>
    </source>
</reference>
<proteinExistence type="predicted"/>
<dbReference type="Pfam" id="PF07690">
    <property type="entry name" value="MFS_1"/>
    <property type="match status" value="1"/>
</dbReference>
<feature type="transmembrane region" description="Helical" evidence="5">
    <location>
        <begin position="23"/>
        <end position="44"/>
    </location>
</feature>
<evidence type="ECO:0000256" key="2">
    <source>
        <dbReference type="ARBA" id="ARBA00022692"/>
    </source>
</evidence>
<protein>
    <recommendedName>
        <fullName evidence="8">Major facilitator superfamily (MFS) profile domain-containing protein</fullName>
    </recommendedName>
</protein>
<dbReference type="InterPro" id="IPR011701">
    <property type="entry name" value="MFS"/>
</dbReference>
<evidence type="ECO:0000313" key="7">
    <source>
        <dbReference type="Proteomes" id="UP000186601"/>
    </source>
</evidence>
<evidence type="ECO:0000313" key="6">
    <source>
        <dbReference type="EMBL" id="PSR87343.1"/>
    </source>
</evidence>
<dbReference type="Proteomes" id="UP000186601">
    <property type="component" value="Unassembled WGS sequence"/>
</dbReference>
<dbReference type="PANTHER" id="PTHR23501">
    <property type="entry name" value="MAJOR FACILITATOR SUPERFAMILY"/>
    <property type="match status" value="1"/>
</dbReference>
<dbReference type="SUPFAM" id="SSF103473">
    <property type="entry name" value="MFS general substrate transporter"/>
    <property type="match status" value="1"/>
</dbReference>
<comment type="caution">
    <text evidence="6">The sequence shown here is derived from an EMBL/GenBank/DDBJ whole genome shotgun (WGS) entry which is preliminary data.</text>
</comment>
<evidence type="ECO:0000256" key="1">
    <source>
        <dbReference type="ARBA" id="ARBA00004141"/>
    </source>
</evidence>
<dbReference type="GO" id="GO:0000329">
    <property type="term" value="C:fungal-type vacuole membrane"/>
    <property type="evidence" value="ECO:0007669"/>
    <property type="project" value="TreeGrafter"/>
</dbReference>
<dbReference type="PANTHER" id="PTHR23501:SF84">
    <property type="entry name" value="VACUOLAR MEMBRANE AMINO ACID UPTAKE TRANSPORTER FNX2"/>
    <property type="match status" value="1"/>
</dbReference>
<evidence type="ECO:0000256" key="4">
    <source>
        <dbReference type="ARBA" id="ARBA00023136"/>
    </source>
</evidence>
<dbReference type="OrthoDB" id="3437016at2759"/>
<keyword evidence="2 5" id="KW-0812">Transmembrane</keyword>
<feature type="transmembrane region" description="Helical" evidence="5">
    <location>
        <begin position="93"/>
        <end position="111"/>
    </location>
</feature>
<feature type="transmembrane region" description="Helical" evidence="5">
    <location>
        <begin position="219"/>
        <end position="242"/>
    </location>
</feature>
<dbReference type="GO" id="GO:0015174">
    <property type="term" value="F:basic amino acid transmembrane transporter activity"/>
    <property type="evidence" value="ECO:0007669"/>
    <property type="project" value="TreeGrafter"/>
</dbReference>
<feature type="transmembrane region" description="Helical" evidence="5">
    <location>
        <begin position="168"/>
        <end position="188"/>
    </location>
</feature>
<dbReference type="STRING" id="98765.A0A2R6P9A3"/>
<sequence length="336" mass="36189">MVFATGQAVGAPLGGYLADTIGWRWSFILQVPLAILAIISVSLALKLPSIGNQHFIAKLKRVDFGGALTLVTAIFCLLLGLDRGGNISWNDRITIISLSTFGALFFVFLCIELRFATEPFAPKRIVVNPSLIASYLCNFFCNGAGITQVFMITLYFQAVQGRTAAEAGLVLLPSILAAVLGSLIGGLVMQATGKYYWLTAGVFLMMVVGQMTVPAFSGVWFYSYIGITVGAGITTTLIALIANAGSQDQAVATAGETLFAISFIKDYPVKMWMSDEQIIQKVRESLTYIGELEPSVQAKVIASYADAVIIVQRYTVVLAVCALVSSFFIKEKALTR</sequence>
<organism evidence="6 7">
    <name type="scientific">Hermanssonia centrifuga</name>
    <dbReference type="NCBI Taxonomy" id="98765"/>
    <lineage>
        <taxon>Eukaryota</taxon>
        <taxon>Fungi</taxon>
        <taxon>Dikarya</taxon>
        <taxon>Basidiomycota</taxon>
        <taxon>Agaricomycotina</taxon>
        <taxon>Agaricomycetes</taxon>
        <taxon>Polyporales</taxon>
        <taxon>Meruliaceae</taxon>
        <taxon>Hermanssonia</taxon>
    </lineage>
</organism>
<name>A0A2R6P9A3_9APHY</name>
<feature type="transmembrane region" description="Helical" evidence="5">
    <location>
        <begin position="132"/>
        <end position="156"/>
    </location>
</feature>
<gene>
    <name evidence="6" type="ORF">PHLCEN_2v5160</name>
</gene>